<dbReference type="Proteomes" id="UP000625711">
    <property type="component" value="Unassembled WGS sequence"/>
</dbReference>
<dbReference type="EMBL" id="JAACXV010013966">
    <property type="protein sequence ID" value="KAF7271423.1"/>
    <property type="molecule type" value="Genomic_DNA"/>
</dbReference>
<accession>A0A834M5R1</accession>
<comment type="caution">
    <text evidence="2">The sequence shown here is derived from an EMBL/GenBank/DDBJ whole genome shotgun (WGS) entry which is preliminary data.</text>
</comment>
<evidence type="ECO:0000313" key="2">
    <source>
        <dbReference type="EMBL" id="KAF7271423.1"/>
    </source>
</evidence>
<dbReference type="AlphaFoldDB" id="A0A834M5R1"/>
<gene>
    <name evidence="2" type="ORF">GWI33_015681</name>
</gene>
<organism evidence="2 3">
    <name type="scientific">Rhynchophorus ferrugineus</name>
    <name type="common">Red palm weevil</name>
    <name type="synonym">Curculio ferrugineus</name>
    <dbReference type="NCBI Taxonomy" id="354439"/>
    <lineage>
        <taxon>Eukaryota</taxon>
        <taxon>Metazoa</taxon>
        <taxon>Ecdysozoa</taxon>
        <taxon>Arthropoda</taxon>
        <taxon>Hexapoda</taxon>
        <taxon>Insecta</taxon>
        <taxon>Pterygota</taxon>
        <taxon>Neoptera</taxon>
        <taxon>Endopterygota</taxon>
        <taxon>Coleoptera</taxon>
        <taxon>Polyphaga</taxon>
        <taxon>Cucujiformia</taxon>
        <taxon>Curculionidae</taxon>
        <taxon>Dryophthorinae</taxon>
        <taxon>Rhynchophorus</taxon>
    </lineage>
</organism>
<evidence type="ECO:0000256" key="1">
    <source>
        <dbReference type="SAM" id="MobiDB-lite"/>
    </source>
</evidence>
<name>A0A834M5R1_RHYFE</name>
<proteinExistence type="predicted"/>
<sequence>MLREAVAKKIKNNTHTHTIQFRYQEIPPKSARSSALVDIGTWYGRWYRDRFFDGSSKTNPKPKKERCDEKREANRNIVCGFGRERARFGFVAMVKVSSAGTTDKI</sequence>
<evidence type="ECO:0000313" key="3">
    <source>
        <dbReference type="Proteomes" id="UP000625711"/>
    </source>
</evidence>
<reference evidence="2" key="1">
    <citation type="submission" date="2020-08" db="EMBL/GenBank/DDBJ databases">
        <title>Genome sequencing and assembly of the red palm weevil Rhynchophorus ferrugineus.</title>
        <authorList>
            <person name="Dias G.B."/>
            <person name="Bergman C.M."/>
            <person name="Manee M."/>
        </authorList>
    </citation>
    <scope>NUCLEOTIDE SEQUENCE</scope>
    <source>
        <strain evidence="2">AA-2017</strain>
        <tissue evidence="2">Whole larva</tissue>
    </source>
</reference>
<protein>
    <submittedName>
        <fullName evidence="2">Uncharacterized protein</fullName>
    </submittedName>
</protein>
<feature type="region of interest" description="Disordered" evidence="1">
    <location>
        <begin position="51"/>
        <end position="71"/>
    </location>
</feature>
<keyword evidence="3" id="KW-1185">Reference proteome</keyword>